<accession>A0A8H7V6E3</accession>
<dbReference type="AlphaFoldDB" id="A0A8H7V6E3"/>
<evidence type="ECO:0000313" key="3">
    <source>
        <dbReference type="Proteomes" id="UP000603453"/>
    </source>
</evidence>
<proteinExistence type="predicted"/>
<evidence type="ECO:0000313" key="2">
    <source>
        <dbReference type="EMBL" id="KAG2208910.1"/>
    </source>
</evidence>
<dbReference type="GO" id="GO:0016491">
    <property type="term" value="F:oxidoreductase activity"/>
    <property type="evidence" value="ECO:0007669"/>
    <property type="project" value="InterPro"/>
</dbReference>
<dbReference type="Gene3D" id="3.40.30.10">
    <property type="entry name" value="Glutaredoxin"/>
    <property type="match status" value="1"/>
</dbReference>
<reference evidence="2" key="1">
    <citation type="submission" date="2020-12" db="EMBL/GenBank/DDBJ databases">
        <title>Metabolic potential, ecology and presence of endohyphal bacteria is reflected in genomic diversity of Mucoromycotina.</title>
        <authorList>
            <person name="Muszewska A."/>
            <person name="Okrasinska A."/>
            <person name="Steczkiewicz K."/>
            <person name="Drgas O."/>
            <person name="Orlowska M."/>
            <person name="Perlinska-Lenart U."/>
            <person name="Aleksandrzak-Piekarczyk T."/>
            <person name="Szatraj K."/>
            <person name="Zielenkiewicz U."/>
            <person name="Pilsyk S."/>
            <person name="Malc E."/>
            <person name="Mieczkowski P."/>
            <person name="Kruszewska J.S."/>
            <person name="Biernat P."/>
            <person name="Pawlowska J."/>
        </authorList>
    </citation>
    <scope>NUCLEOTIDE SEQUENCE</scope>
    <source>
        <strain evidence="2">WA0000017839</strain>
    </source>
</reference>
<sequence length="192" mass="22521">MQMQHIDSQKRDRTVYVNDPTDQMEEHLKYKVVNRNKSKINDFQCQVYFRDQIFDFQLSNVFSTASFAVLFFCPYDFSEQSRIDLTQIEENYTKFIERGAIPIVITHDRAHVHWAYASPDKTTESLKFKPSFILASDSVDKLISTSYKAIDMQNLEMIRSVVVIDSDLNIIFTCHVPPIKFFPIQPILNCFQ</sequence>
<organism evidence="2 3">
    <name type="scientific">Mucor saturninus</name>
    <dbReference type="NCBI Taxonomy" id="64648"/>
    <lineage>
        <taxon>Eukaryota</taxon>
        <taxon>Fungi</taxon>
        <taxon>Fungi incertae sedis</taxon>
        <taxon>Mucoromycota</taxon>
        <taxon>Mucoromycotina</taxon>
        <taxon>Mucoromycetes</taxon>
        <taxon>Mucorales</taxon>
        <taxon>Mucorineae</taxon>
        <taxon>Mucoraceae</taxon>
        <taxon>Mucor</taxon>
    </lineage>
</organism>
<comment type="caution">
    <text evidence="2">The sequence shown here is derived from an EMBL/GenBank/DDBJ whole genome shotgun (WGS) entry which is preliminary data.</text>
</comment>
<dbReference type="Pfam" id="PF00578">
    <property type="entry name" value="AhpC-TSA"/>
    <property type="match status" value="1"/>
</dbReference>
<protein>
    <recommendedName>
        <fullName evidence="1">Alkyl hydroperoxide reductase subunit C/ Thiol specific antioxidant domain-containing protein</fullName>
    </recommendedName>
</protein>
<keyword evidence="3" id="KW-1185">Reference proteome</keyword>
<dbReference type="EMBL" id="JAEPRD010000017">
    <property type="protein sequence ID" value="KAG2208910.1"/>
    <property type="molecule type" value="Genomic_DNA"/>
</dbReference>
<dbReference type="GO" id="GO:0016209">
    <property type="term" value="F:antioxidant activity"/>
    <property type="evidence" value="ECO:0007669"/>
    <property type="project" value="InterPro"/>
</dbReference>
<name>A0A8H7V6E3_9FUNG</name>
<gene>
    <name evidence="2" type="ORF">INT47_011050</name>
</gene>
<feature type="domain" description="Alkyl hydroperoxide reductase subunit C/ Thiol specific antioxidant" evidence="1">
    <location>
        <begin position="40"/>
        <end position="170"/>
    </location>
</feature>
<dbReference type="SUPFAM" id="SSF52833">
    <property type="entry name" value="Thioredoxin-like"/>
    <property type="match status" value="1"/>
</dbReference>
<dbReference type="InterPro" id="IPR036249">
    <property type="entry name" value="Thioredoxin-like_sf"/>
</dbReference>
<dbReference type="OrthoDB" id="2246662at2759"/>
<dbReference type="InterPro" id="IPR000866">
    <property type="entry name" value="AhpC/TSA"/>
</dbReference>
<evidence type="ECO:0000259" key="1">
    <source>
        <dbReference type="Pfam" id="PF00578"/>
    </source>
</evidence>
<dbReference type="Proteomes" id="UP000603453">
    <property type="component" value="Unassembled WGS sequence"/>
</dbReference>